<keyword evidence="3" id="KW-1185">Reference proteome</keyword>
<feature type="chain" id="PRO_5037536746" description="Lipoprotein" evidence="1">
    <location>
        <begin position="22"/>
        <end position="178"/>
    </location>
</feature>
<dbReference type="EMBL" id="JAATLM010000001">
    <property type="protein sequence ID" value="NIZ69973.1"/>
    <property type="molecule type" value="Genomic_DNA"/>
</dbReference>
<proteinExistence type="predicted"/>
<evidence type="ECO:0008006" key="4">
    <source>
        <dbReference type="Google" id="ProtNLM"/>
    </source>
</evidence>
<gene>
    <name evidence="2" type="ORF">HCT48_07105</name>
</gene>
<evidence type="ECO:0000313" key="2">
    <source>
        <dbReference type="EMBL" id="NIZ69973.1"/>
    </source>
</evidence>
<organism evidence="2 3">
    <name type="scientific">Entomospira culicis</name>
    <dbReference type="NCBI Taxonomy" id="2719989"/>
    <lineage>
        <taxon>Bacteria</taxon>
        <taxon>Pseudomonadati</taxon>
        <taxon>Spirochaetota</taxon>
        <taxon>Spirochaetia</taxon>
        <taxon>Spirochaetales</taxon>
        <taxon>Spirochaetaceae</taxon>
        <taxon>Entomospira</taxon>
    </lineage>
</organism>
<sequence>MKKLGIMILIMGIVASCNTMFKPTNSTQTSATGQVIEERGFRLPERFDNFRLDIIRRKANQGRDFIYLRAEHVGPERLMVTKLWVNIDGDTTRVYEVPPSQTLRADQQTPDGRDRNRYYLRQVEHFIFTENLLNLMLEAKTSVTFTIIGENQHYGANLYTGQDLESFQTSLRDLAKKE</sequence>
<feature type="signal peptide" evidence="1">
    <location>
        <begin position="1"/>
        <end position="21"/>
    </location>
</feature>
<reference evidence="2" key="1">
    <citation type="submission" date="2020-03" db="EMBL/GenBank/DDBJ databases">
        <title>Spirochaetal bacteria isolated from arthropods constitute a novel genus Entomospira genus novum within the order Spirochaetales.</title>
        <authorList>
            <person name="Grana-Miraglia L."/>
            <person name="Sikutova S."/>
            <person name="Fingerle V."/>
            <person name="Sing A."/>
            <person name="Castillo-Ramirez S."/>
            <person name="Margos G."/>
            <person name="Rudolf I."/>
        </authorList>
    </citation>
    <scope>NUCLEOTIDE SEQUENCE</scope>
    <source>
        <strain evidence="2">BR149</strain>
    </source>
</reference>
<dbReference type="Proteomes" id="UP000778951">
    <property type="component" value="Unassembled WGS sequence"/>
</dbReference>
<evidence type="ECO:0000313" key="3">
    <source>
        <dbReference type="Proteomes" id="UP000778951"/>
    </source>
</evidence>
<dbReference type="PROSITE" id="PS51257">
    <property type="entry name" value="PROKAR_LIPOPROTEIN"/>
    <property type="match status" value="1"/>
</dbReference>
<accession>A0A968GH36</accession>
<evidence type="ECO:0000256" key="1">
    <source>
        <dbReference type="SAM" id="SignalP"/>
    </source>
</evidence>
<dbReference type="AlphaFoldDB" id="A0A968GH36"/>
<dbReference type="RefSeq" id="WP_167696041.1">
    <property type="nucleotide sequence ID" value="NZ_CP118181.1"/>
</dbReference>
<name>A0A968GH36_9SPIO</name>
<protein>
    <recommendedName>
        <fullName evidence="4">Lipoprotein</fullName>
    </recommendedName>
</protein>
<comment type="caution">
    <text evidence="2">The sequence shown here is derived from an EMBL/GenBank/DDBJ whole genome shotgun (WGS) entry which is preliminary data.</text>
</comment>
<keyword evidence="1" id="KW-0732">Signal</keyword>